<dbReference type="GO" id="GO:0016887">
    <property type="term" value="F:ATP hydrolysis activity"/>
    <property type="evidence" value="ECO:0007669"/>
    <property type="project" value="InterPro"/>
</dbReference>
<keyword evidence="4" id="KW-1185">Reference proteome</keyword>
<feature type="domain" description="Bacterial type II secretion system protein E" evidence="2">
    <location>
        <begin position="149"/>
        <end position="338"/>
    </location>
</feature>
<dbReference type="OrthoDB" id="9810761at2"/>
<evidence type="ECO:0000313" key="4">
    <source>
        <dbReference type="Proteomes" id="UP000007177"/>
    </source>
</evidence>
<dbReference type="Gene3D" id="3.30.450.380">
    <property type="match status" value="1"/>
</dbReference>
<dbReference type="STRING" id="931626.Awo_c11350"/>
<sequence length="440" mass="49872">MNLKINRELEEIVNRIQMEINATNHQAISGKHKNEELIINTIKKYITDHNTVVEGYTSRELTNRIFNAMARYDILTPLLENFEGTIEEININRWDDVKVHYQNGEVLWTKETFFSPKFAKDTIVRLLAEQSEETLSEANSVVSGSLGTNIRINAACYPTLDEDAGVQASIRIINPNKLGRDDLINNGTLTEEIFDFINLCKNYGASIIVAGATDAGKTTFMSSALADTPDHKRIVTIEEGIREFDLIKRDEAGRVINNVVHLKTDKNHSQIDLLKFSLMCNPDIISVAEMKSKEAYAAQEAARTGHMVMSTTHANNCRAAYTRMMTLCKMTSSIDDKMLYSLIAEAFPIAIFCKRLDDFNRKVMEVTECFEDENGKIDFNTLYSYEIDASVRLSDAKYKIDGHFVKNGIISSRFQNWLRSSGVPMNEIKRFLVLEGSDQK</sequence>
<dbReference type="Proteomes" id="UP000007177">
    <property type="component" value="Chromosome"/>
</dbReference>
<dbReference type="HOGENOM" id="CLU_005379_7_0_9"/>
<dbReference type="Gene3D" id="3.40.50.300">
    <property type="entry name" value="P-loop containing nucleotide triphosphate hydrolases"/>
    <property type="match status" value="1"/>
</dbReference>
<dbReference type="InterPro" id="IPR050921">
    <property type="entry name" value="T4SS_GSP_E_ATPase"/>
</dbReference>
<dbReference type="SUPFAM" id="SSF52540">
    <property type="entry name" value="P-loop containing nucleoside triphosphate hydrolases"/>
    <property type="match status" value="1"/>
</dbReference>
<comment type="similarity">
    <text evidence="1">Belongs to the GSP E family.</text>
</comment>
<dbReference type="Pfam" id="PF00437">
    <property type="entry name" value="T2SSE"/>
    <property type="match status" value="1"/>
</dbReference>
<proteinExistence type="inferred from homology"/>
<accession>H6LDE7</accession>
<organism evidence="3 4">
    <name type="scientific">Acetobacterium woodii (strain ATCC 29683 / DSM 1030 / JCM 2381 / KCTC 1655 / WB1)</name>
    <dbReference type="NCBI Taxonomy" id="931626"/>
    <lineage>
        <taxon>Bacteria</taxon>
        <taxon>Bacillati</taxon>
        <taxon>Bacillota</taxon>
        <taxon>Clostridia</taxon>
        <taxon>Eubacteriales</taxon>
        <taxon>Eubacteriaceae</taxon>
        <taxon>Acetobacterium</taxon>
    </lineage>
</organism>
<dbReference type="InterPro" id="IPR027417">
    <property type="entry name" value="P-loop_NTPase"/>
</dbReference>
<evidence type="ECO:0000259" key="2">
    <source>
        <dbReference type="Pfam" id="PF00437"/>
    </source>
</evidence>
<dbReference type="eggNOG" id="COG4962">
    <property type="taxonomic scope" value="Bacteria"/>
</dbReference>
<gene>
    <name evidence="3" type="ordered locus">Awo_c11350</name>
</gene>
<dbReference type="InterPro" id="IPR001482">
    <property type="entry name" value="T2SS/T4SS_dom"/>
</dbReference>
<dbReference type="PANTHER" id="PTHR30486">
    <property type="entry name" value="TWITCHING MOTILITY PROTEIN PILT"/>
    <property type="match status" value="1"/>
</dbReference>
<reference evidence="3 4" key="2">
    <citation type="journal article" date="2012" name="PLoS ONE">
        <title>An ancient pathway combining carbon dioxide fixation with the generation and utilization of a sodium ion gradient for ATP synthesis.</title>
        <authorList>
            <person name="Poehlein A."/>
            <person name="Schmidt S."/>
            <person name="Kaster A.K."/>
            <person name="Goenrich M."/>
            <person name="Vollmers J."/>
            <person name="Thurmer A."/>
            <person name="Bertsch J."/>
            <person name="Schuchmann K."/>
            <person name="Voigt B."/>
            <person name="Hecker M."/>
            <person name="Daniel R."/>
            <person name="Thauer R.K."/>
            <person name="Gottschalk G."/>
            <person name="Muller V."/>
        </authorList>
    </citation>
    <scope>NUCLEOTIDE SEQUENCE [LARGE SCALE GENOMIC DNA]</scope>
    <source>
        <strain evidence="4">ATCC 29683 / DSM 1030 / JCM 2381 / KCTC 1655 / WB1</strain>
    </source>
</reference>
<dbReference type="KEGG" id="awo:Awo_c11350"/>
<reference evidence="4" key="1">
    <citation type="submission" date="2011-07" db="EMBL/GenBank/DDBJ databases">
        <title>Complete genome sequence of Acetobacterium woodii.</title>
        <authorList>
            <person name="Poehlein A."/>
            <person name="Schmidt S."/>
            <person name="Kaster A.-K."/>
            <person name="Goenrich M."/>
            <person name="Vollmers J."/>
            <person name="Thuermer A."/>
            <person name="Gottschalk G."/>
            <person name="Thauer R.K."/>
            <person name="Daniel R."/>
            <person name="Mueller V."/>
        </authorList>
    </citation>
    <scope>NUCLEOTIDE SEQUENCE [LARGE SCALE GENOMIC DNA]</scope>
    <source>
        <strain evidence="4">ATCC 29683 / DSM 1030 / JCM 2381 / KCTC 1655 / WB1</strain>
    </source>
</reference>
<dbReference type="AlphaFoldDB" id="H6LDE7"/>
<dbReference type="CDD" id="cd01130">
    <property type="entry name" value="VirB11-like_ATPase"/>
    <property type="match status" value="1"/>
</dbReference>
<name>H6LDE7_ACEWD</name>
<evidence type="ECO:0000256" key="1">
    <source>
        <dbReference type="ARBA" id="ARBA00006611"/>
    </source>
</evidence>
<protein>
    <submittedName>
        <fullName evidence="3">Type II secretion system protein E</fullName>
    </submittedName>
</protein>
<dbReference type="PANTHER" id="PTHR30486:SF6">
    <property type="entry name" value="TYPE IV PILUS RETRACTATION ATPASE PILT"/>
    <property type="match status" value="1"/>
</dbReference>
<dbReference type="RefSeq" id="WP_014355522.1">
    <property type="nucleotide sequence ID" value="NC_016894.1"/>
</dbReference>
<evidence type="ECO:0000313" key="3">
    <source>
        <dbReference type="EMBL" id="AFA47919.1"/>
    </source>
</evidence>
<dbReference type="EMBL" id="CP002987">
    <property type="protein sequence ID" value="AFA47919.1"/>
    <property type="molecule type" value="Genomic_DNA"/>
</dbReference>